<evidence type="ECO:0000256" key="1">
    <source>
        <dbReference type="SAM" id="MobiDB-lite"/>
    </source>
</evidence>
<dbReference type="HOGENOM" id="CLU_2344741_0_0_5"/>
<feature type="compositionally biased region" description="Basic and acidic residues" evidence="1">
    <location>
        <begin position="18"/>
        <end position="31"/>
    </location>
</feature>
<dbReference type="KEGG" id="rce:RC1_1738"/>
<sequence length="97" mass="9952">MDDTGGTGPASPGAPPGEDSRARDLGERAGEEAQGLLPVIGDALDGFWDGVRLVPPETGPDGGTEAYRIAYEVGSFIPEALAALWDFLVGFFSALSG</sequence>
<proteinExistence type="predicted"/>
<gene>
    <name evidence="2" type="ordered locus">RC1_1738</name>
</gene>
<feature type="region of interest" description="Disordered" evidence="1">
    <location>
        <begin position="1"/>
        <end position="32"/>
    </location>
</feature>
<dbReference type="RefSeq" id="WP_012566920.1">
    <property type="nucleotide sequence ID" value="NC_011420.2"/>
</dbReference>
<name>B6ITB7_RHOCS</name>
<accession>B6ITB7</accession>
<dbReference type="STRING" id="414684.RC1_1738"/>
<keyword evidence="3" id="KW-1185">Reference proteome</keyword>
<organism evidence="2 3">
    <name type="scientific">Rhodospirillum centenum (strain ATCC 51521 / SW)</name>
    <dbReference type="NCBI Taxonomy" id="414684"/>
    <lineage>
        <taxon>Bacteria</taxon>
        <taxon>Pseudomonadati</taxon>
        <taxon>Pseudomonadota</taxon>
        <taxon>Alphaproteobacteria</taxon>
        <taxon>Rhodospirillales</taxon>
        <taxon>Rhodospirillaceae</taxon>
        <taxon>Rhodospirillum</taxon>
    </lineage>
</organism>
<dbReference type="Proteomes" id="UP000001591">
    <property type="component" value="Chromosome"/>
</dbReference>
<protein>
    <submittedName>
        <fullName evidence="2">Uncharacterized protein</fullName>
    </submittedName>
</protein>
<dbReference type="OrthoDB" id="7362707at2"/>
<reference evidence="2 3" key="1">
    <citation type="journal article" date="2010" name="BMC Genomics">
        <title>Metabolic flexibility revealed in the genome of the cyst-forming alpha-1 proteobacterium Rhodospirillum centenum.</title>
        <authorList>
            <person name="Lu Y.K."/>
            <person name="Marden J."/>
            <person name="Han M."/>
            <person name="Swingley W.D."/>
            <person name="Mastrian S.D."/>
            <person name="Chowdhury S.R."/>
            <person name="Hao J."/>
            <person name="Helmy T."/>
            <person name="Kim S."/>
            <person name="Kurdoglu A.A."/>
            <person name="Matthies H.J."/>
            <person name="Rollo D."/>
            <person name="Stothard P."/>
            <person name="Blankenship R.E."/>
            <person name="Bauer C.E."/>
            <person name="Touchman J.W."/>
        </authorList>
    </citation>
    <scope>NUCLEOTIDE SEQUENCE [LARGE SCALE GENOMIC DNA]</scope>
    <source>
        <strain evidence="3">ATCC 51521 / SW</strain>
    </source>
</reference>
<evidence type="ECO:0000313" key="3">
    <source>
        <dbReference type="Proteomes" id="UP000001591"/>
    </source>
</evidence>
<evidence type="ECO:0000313" key="2">
    <source>
        <dbReference type="EMBL" id="ACI99135.1"/>
    </source>
</evidence>
<dbReference type="EMBL" id="CP000613">
    <property type="protein sequence ID" value="ACI99135.1"/>
    <property type="molecule type" value="Genomic_DNA"/>
</dbReference>
<dbReference type="AlphaFoldDB" id="B6ITB7"/>